<dbReference type="Proteomes" id="UP000007306">
    <property type="component" value="Chromosome 1"/>
</dbReference>
<protein>
    <submittedName>
        <fullName evidence="2">Uncharacterized protein</fullName>
    </submittedName>
</protein>
<reference evidence="2" key="1">
    <citation type="submission" date="2015-06" db="UniProtKB">
        <authorList>
            <consortium name="EnsemblPlants"/>
        </authorList>
    </citation>
    <scope>IDENTIFICATION</scope>
</reference>
<dbReference type="Gramene" id="ORGLA01G0088600.1">
    <property type="protein sequence ID" value="ORGLA01G0088600.1"/>
    <property type="gene ID" value="ORGLA01G0088600"/>
</dbReference>
<evidence type="ECO:0000256" key="1">
    <source>
        <dbReference type="SAM" id="MobiDB-lite"/>
    </source>
</evidence>
<keyword evidence="3" id="KW-1185">Reference proteome</keyword>
<dbReference type="EnsemblPlants" id="ORGLA01G0088600.1">
    <property type="protein sequence ID" value="ORGLA01G0088600.1"/>
    <property type="gene ID" value="ORGLA01G0088600"/>
</dbReference>
<feature type="region of interest" description="Disordered" evidence="1">
    <location>
        <begin position="1"/>
        <end position="46"/>
    </location>
</feature>
<dbReference type="AlphaFoldDB" id="I1NLZ6"/>
<dbReference type="STRING" id="4538.I1NLZ6"/>
<organism evidence="2 3">
    <name type="scientific">Oryza glaberrima</name>
    <name type="common">African rice</name>
    <dbReference type="NCBI Taxonomy" id="4538"/>
    <lineage>
        <taxon>Eukaryota</taxon>
        <taxon>Viridiplantae</taxon>
        <taxon>Streptophyta</taxon>
        <taxon>Embryophyta</taxon>
        <taxon>Tracheophyta</taxon>
        <taxon>Spermatophyta</taxon>
        <taxon>Magnoliopsida</taxon>
        <taxon>Liliopsida</taxon>
        <taxon>Poales</taxon>
        <taxon>Poaceae</taxon>
        <taxon>BOP clade</taxon>
        <taxon>Oryzoideae</taxon>
        <taxon>Oryzeae</taxon>
        <taxon>Oryzinae</taxon>
        <taxon>Oryza</taxon>
    </lineage>
</organism>
<name>I1NLZ6_ORYGL</name>
<accession>I1NLZ6</accession>
<evidence type="ECO:0000313" key="3">
    <source>
        <dbReference type="Proteomes" id="UP000007306"/>
    </source>
</evidence>
<reference evidence="2 3" key="2">
    <citation type="submission" date="2018-04" db="EMBL/GenBank/DDBJ databases">
        <title>OglaRS2 (Oryza glaberrima Reference Sequence Version 2).</title>
        <authorList>
            <person name="Zhang J."/>
            <person name="Kudrna D."/>
            <person name="Lee S."/>
            <person name="Talag J."/>
            <person name="Rajasekar S."/>
            <person name="Wing R.A."/>
        </authorList>
    </citation>
    <scope>NUCLEOTIDE SEQUENCE [LARGE SCALE GENOMIC DNA]</scope>
    <source>
        <strain evidence="2 3">cv. IRGC 96717</strain>
    </source>
</reference>
<sequence>MDAGAVEDGRAGHPAEVGGELGDNHRRENGTVAAGGGRSHAPGFGANKNDTLLVVATLITALTYQTLHDHLTATAIAVTRPA</sequence>
<evidence type="ECO:0000313" key="2">
    <source>
        <dbReference type="EnsemblPlants" id="ORGLA01G0088600.1"/>
    </source>
</evidence>
<proteinExistence type="predicted"/>
<dbReference type="HOGENOM" id="CLU_194817_0_0_1"/>